<organism evidence="2 3">
    <name type="scientific">Gymnopilus dilepis</name>
    <dbReference type="NCBI Taxonomy" id="231916"/>
    <lineage>
        <taxon>Eukaryota</taxon>
        <taxon>Fungi</taxon>
        <taxon>Dikarya</taxon>
        <taxon>Basidiomycota</taxon>
        <taxon>Agaricomycotina</taxon>
        <taxon>Agaricomycetes</taxon>
        <taxon>Agaricomycetidae</taxon>
        <taxon>Agaricales</taxon>
        <taxon>Agaricineae</taxon>
        <taxon>Hymenogastraceae</taxon>
        <taxon>Gymnopilus</taxon>
    </lineage>
</organism>
<feature type="compositionally biased region" description="Polar residues" evidence="1">
    <location>
        <begin position="156"/>
        <end position="167"/>
    </location>
</feature>
<reference evidence="2 3" key="1">
    <citation type="journal article" date="2018" name="Evol. Lett.">
        <title>Horizontal gene cluster transfer increased hallucinogenic mushroom diversity.</title>
        <authorList>
            <person name="Reynolds H.T."/>
            <person name="Vijayakumar V."/>
            <person name="Gluck-Thaler E."/>
            <person name="Korotkin H.B."/>
            <person name="Matheny P.B."/>
            <person name="Slot J.C."/>
        </authorList>
    </citation>
    <scope>NUCLEOTIDE SEQUENCE [LARGE SCALE GENOMIC DNA]</scope>
    <source>
        <strain evidence="2 3">SRW20</strain>
    </source>
</reference>
<protein>
    <submittedName>
        <fullName evidence="2">Uncharacterized protein</fullName>
    </submittedName>
</protein>
<feature type="compositionally biased region" description="Polar residues" evidence="1">
    <location>
        <begin position="60"/>
        <end position="72"/>
    </location>
</feature>
<feature type="compositionally biased region" description="Polar residues" evidence="1">
    <location>
        <begin position="1"/>
        <end position="12"/>
    </location>
</feature>
<feature type="region of interest" description="Disordered" evidence="1">
    <location>
        <begin position="1"/>
        <end position="214"/>
    </location>
</feature>
<feature type="compositionally biased region" description="Polar residues" evidence="1">
    <location>
        <begin position="191"/>
        <end position="200"/>
    </location>
</feature>
<feature type="compositionally biased region" description="Low complexity" evidence="1">
    <location>
        <begin position="77"/>
        <end position="92"/>
    </location>
</feature>
<keyword evidence="3" id="KW-1185">Reference proteome</keyword>
<feature type="compositionally biased region" description="Basic and acidic residues" evidence="1">
    <location>
        <begin position="22"/>
        <end position="47"/>
    </location>
</feature>
<dbReference type="Proteomes" id="UP000284706">
    <property type="component" value="Unassembled WGS sequence"/>
</dbReference>
<name>A0A409VW61_9AGAR</name>
<sequence length="227" mass="25349">MRTRSSPLTSYNLDAGLLSHPSEVEAQRAEIEKDDHHIQEEECKRDDSDSDYQYESQASTDYTYSQSSQETWHGSDDGLSGSQSQGSFYSSYTDLTGGHDAIVDTIQYHEETQEPPAYSAPPDGQCYEYSFHQSTAGDEDADRPYPDRAPTPEFVPSSQTWSATSENFEGYSARAPPTPRYEPASQEDESQCSFCSTPRRANTPAWHPPSPTISRSVLPLSYVRTSD</sequence>
<gene>
    <name evidence="2" type="ORF">CVT26_013998</name>
</gene>
<evidence type="ECO:0000313" key="2">
    <source>
        <dbReference type="EMBL" id="PPQ70491.1"/>
    </source>
</evidence>
<proteinExistence type="predicted"/>
<dbReference type="EMBL" id="NHYE01005539">
    <property type="protein sequence ID" value="PPQ70491.1"/>
    <property type="molecule type" value="Genomic_DNA"/>
</dbReference>
<evidence type="ECO:0000256" key="1">
    <source>
        <dbReference type="SAM" id="MobiDB-lite"/>
    </source>
</evidence>
<evidence type="ECO:0000313" key="3">
    <source>
        <dbReference type="Proteomes" id="UP000284706"/>
    </source>
</evidence>
<comment type="caution">
    <text evidence="2">The sequence shown here is derived from an EMBL/GenBank/DDBJ whole genome shotgun (WGS) entry which is preliminary data.</text>
</comment>
<dbReference type="InParanoid" id="A0A409VW61"/>
<dbReference type="AlphaFoldDB" id="A0A409VW61"/>
<accession>A0A409VW61</accession>